<sequence length="133" mass="15201">MLSSGQLQRGAYGLSCNKNKSLIIIHLQFPEPARKQEEENPRPPGSLPEGVELDTPSRDLLLRLLQIDPSRRLRSLRTLTTIAFYKGYNIQDVQEKKVSPNELLKLHFPHGPPNRVAQSDSKFDGFDWSDDEY</sequence>
<reference evidence="2 3" key="1">
    <citation type="submission" date="2023-03" db="EMBL/GenBank/DDBJ databases">
        <title>Genome insight into feeding habits of ladybird beetles.</title>
        <authorList>
            <person name="Li H.-S."/>
            <person name="Huang Y.-H."/>
            <person name="Pang H."/>
        </authorList>
    </citation>
    <scope>NUCLEOTIDE SEQUENCE [LARGE SCALE GENOMIC DNA]</scope>
    <source>
        <strain evidence="2">SYSU_2023b</strain>
        <tissue evidence="2">Whole body</tissue>
    </source>
</reference>
<evidence type="ECO:0000256" key="1">
    <source>
        <dbReference type="SAM" id="MobiDB-lite"/>
    </source>
</evidence>
<feature type="region of interest" description="Disordered" evidence="1">
    <location>
        <begin position="105"/>
        <end position="133"/>
    </location>
</feature>
<feature type="compositionally biased region" description="Basic and acidic residues" evidence="1">
    <location>
        <begin position="32"/>
        <end position="41"/>
    </location>
</feature>
<gene>
    <name evidence="2" type="ORF">WA026_000422</name>
</gene>
<feature type="region of interest" description="Disordered" evidence="1">
    <location>
        <begin position="32"/>
        <end position="53"/>
    </location>
</feature>
<accession>A0AAW1V5Q4</accession>
<keyword evidence="3" id="KW-1185">Reference proteome</keyword>
<name>A0AAW1V5Q4_9CUCU</name>
<proteinExistence type="predicted"/>
<organism evidence="2 3">
    <name type="scientific">Henosepilachna vigintioctopunctata</name>
    <dbReference type="NCBI Taxonomy" id="420089"/>
    <lineage>
        <taxon>Eukaryota</taxon>
        <taxon>Metazoa</taxon>
        <taxon>Ecdysozoa</taxon>
        <taxon>Arthropoda</taxon>
        <taxon>Hexapoda</taxon>
        <taxon>Insecta</taxon>
        <taxon>Pterygota</taxon>
        <taxon>Neoptera</taxon>
        <taxon>Endopterygota</taxon>
        <taxon>Coleoptera</taxon>
        <taxon>Polyphaga</taxon>
        <taxon>Cucujiformia</taxon>
        <taxon>Coccinelloidea</taxon>
        <taxon>Coccinellidae</taxon>
        <taxon>Epilachninae</taxon>
        <taxon>Epilachnini</taxon>
        <taxon>Henosepilachna</taxon>
    </lineage>
</organism>
<dbReference type="Proteomes" id="UP001431783">
    <property type="component" value="Unassembled WGS sequence"/>
</dbReference>
<dbReference type="AlphaFoldDB" id="A0AAW1V5Q4"/>
<protein>
    <submittedName>
        <fullName evidence="2">Uncharacterized protein</fullName>
    </submittedName>
</protein>
<evidence type="ECO:0000313" key="2">
    <source>
        <dbReference type="EMBL" id="KAK9888153.1"/>
    </source>
</evidence>
<dbReference type="EMBL" id="JARQZJ010000121">
    <property type="protein sequence ID" value="KAK9888153.1"/>
    <property type="molecule type" value="Genomic_DNA"/>
</dbReference>
<comment type="caution">
    <text evidence="2">The sequence shown here is derived from an EMBL/GenBank/DDBJ whole genome shotgun (WGS) entry which is preliminary data.</text>
</comment>
<evidence type="ECO:0000313" key="3">
    <source>
        <dbReference type="Proteomes" id="UP001431783"/>
    </source>
</evidence>